<dbReference type="PATRIC" id="fig|883161.3.peg.330"/>
<evidence type="ECO:0000256" key="7">
    <source>
        <dbReference type="ARBA" id="ARBA00022801"/>
    </source>
</evidence>
<dbReference type="GO" id="GO:0033942">
    <property type="term" value="F:4-alpha-D-(1-&gt;4)-alpha-D-glucanotrehalose trehalohydrolase activity"/>
    <property type="evidence" value="ECO:0007669"/>
    <property type="project" value="UniProtKB-EC"/>
</dbReference>
<evidence type="ECO:0000256" key="14">
    <source>
        <dbReference type="PIRNR" id="PIRNR006337"/>
    </source>
</evidence>
<feature type="binding site" evidence="16">
    <location>
        <begin position="393"/>
        <end position="398"/>
    </location>
    <ligand>
        <name>substrate</name>
    </ligand>
</feature>
<reference evidence="19 20" key="1">
    <citation type="submission" date="2013-04" db="EMBL/GenBank/DDBJ databases">
        <title>The Genome Sequence of Propionimicrobium lymphophilum ACS-093-V-SCH5.</title>
        <authorList>
            <consortium name="The Broad Institute Genomics Platform"/>
            <person name="Earl A."/>
            <person name="Ward D."/>
            <person name="Feldgarden M."/>
            <person name="Gevers D."/>
            <person name="Saerens B."/>
            <person name="Vaneechoutte M."/>
            <person name="Walker B."/>
            <person name="Young S."/>
            <person name="Zeng Q."/>
            <person name="Gargeya S."/>
            <person name="Fitzgerald M."/>
            <person name="Haas B."/>
            <person name="Abouelleil A."/>
            <person name="Allen A.W."/>
            <person name="Alvarado L."/>
            <person name="Arachchi H.M."/>
            <person name="Berlin A.M."/>
            <person name="Chapman S.B."/>
            <person name="Gainer-Dewar J."/>
            <person name="Goldberg J."/>
            <person name="Griggs A."/>
            <person name="Gujja S."/>
            <person name="Hansen M."/>
            <person name="Howarth C."/>
            <person name="Imamovic A."/>
            <person name="Ireland A."/>
            <person name="Larimer J."/>
            <person name="McCowan C."/>
            <person name="Murphy C."/>
            <person name="Pearson M."/>
            <person name="Poon T.W."/>
            <person name="Priest M."/>
            <person name="Roberts A."/>
            <person name="Saif S."/>
            <person name="Shea T."/>
            <person name="Sisk P."/>
            <person name="Sykes S."/>
            <person name="Wortman J."/>
            <person name="Nusbaum C."/>
            <person name="Birren B."/>
        </authorList>
    </citation>
    <scope>NUCLEOTIDE SEQUENCE [LARGE SCALE GENOMIC DNA]</scope>
    <source>
        <strain evidence="19 20">ACS-093-V-SCH5</strain>
    </source>
</reference>
<dbReference type="EC" id="3.2.1.141" evidence="4 13"/>
<proteinExistence type="inferred from homology"/>
<dbReference type="AlphaFoldDB" id="S2X0N0"/>
<protein>
    <recommendedName>
        <fullName evidence="5 13">Malto-oligosyltrehalose trehalohydrolase</fullName>
        <shortName evidence="14">MTHase</shortName>
        <ecNumber evidence="4 13">3.2.1.141</ecNumber>
    </recommendedName>
    <alternativeName>
        <fullName evidence="11 14">4-alpha-D-((1-&gt;4)-alpha-D-glucano)trehalose trehalohydrolase</fullName>
    </alternativeName>
    <alternativeName>
        <fullName evidence="10 14">Maltooligosyl trehalose trehalohydrolase</fullName>
    </alternativeName>
</protein>
<comment type="caution">
    <text evidence="19">The sequence shown here is derived from an EMBL/GenBank/DDBJ whole genome shotgun (WGS) entry which is preliminary data.</text>
</comment>
<dbReference type="Proteomes" id="UP000014417">
    <property type="component" value="Unassembled WGS sequence"/>
</dbReference>
<feature type="site" description="Transition state stabilizer" evidence="17">
    <location>
        <position position="394"/>
    </location>
</feature>
<evidence type="ECO:0000256" key="9">
    <source>
        <dbReference type="ARBA" id="ARBA00023295"/>
    </source>
</evidence>
<evidence type="ECO:0000313" key="19">
    <source>
        <dbReference type="EMBL" id="EPD33574.1"/>
    </source>
</evidence>
<dbReference type="RefSeq" id="WP_016455183.1">
    <property type="nucleotide sequence ID" value="NZ_KE150269.1"/>
</dbReference>
<dbReference type="PANTHER" id="PTHR43651">
    <property type="entry name" value="1,4-ALPHA-GLUCAN-BRANCHING ENZYME"/>
    <property type="match status" value="1"/>
</dbReference>
<feature type="domain" description="Glycosyl hydrolase family 13 catalytic" evidence="18">
    <location>
        <begin position="116"/>
        <end position="517"/>
    </location>
</feature>
<dbReference type="InterPro" id="IPR017853">
    <property type="entry name" value="GH"/>
</dbReference>
<dbReference type="HOGENOM" id="CLU_020726_2_0_11"/>
<dbReference type="GO" id="GO:0005992">
    <property type="term" value="P:trehalose biosynthetic process"/>
    <property type="evidence" value="ECO:0007669"/>
    <property type="project" value="UniProtKB-UniRule"/>
</dbReference>
<keyword evidence="6" id="KW-0963">Cytoplasm</keyword>
<dbReference type="UniPathway" id="UPA00299"/>
<comment type="similarity">
    <text evidence="3 14">Belongs to the glycosyl hydrolase 13 family.</text>
</comment>
<evidence type="ECO:0000256" key="3">
    <source>
        <dbReference type="ARBA" id="ARBA00008061"/>
    </source>
</evidence>
<name>S2X0N0_9ACTN</name>
<dbReference type="Gene3D" id="2.60.40.10">
    <property type="entry name" value="Immunoglobulins"/>
    <property type="match status" value="1"/>
</dbReference>
<comment type="subcellular location">
    <subcellularLocation>
        <location evidence="1 15">Cytoplasm</location>
    </subcellularLocation>
</comment>
<dbReference type="InterPro" id="IPR044901">
    <property type="entry name" value="Trehalose_TreZ_E-set_sf"/>
</dbReference>
<comment type="pathway">
    <text evidence="2 14">Glycan biosynthesis; trehalose biosynthesis.</text>
</comment>
<keyword evidence="9 14" id="KW-0326">Glycosidase</keyword>
<dbReference type="SMART" id="SM00642">
    <property type="entry name" value="Aamy"/>
    <property type="match status" value="1"/>
</dbReference>
<dbReference type="EMBL" id="AGZR01000004">
    <property type="protein sequence ID" value="EPD33574.1"/>
    <property type="molecule type" value="Genomic_DNA"/>
</dbReference>
<evidence type="ECO:0000256" key="13">
    <source>
        <dbReference type="NCBIfam" id="TIGR02402"/>
    </source>
</evidence>
<evidence type="ECO:0000256" key="5">
    <source>
        <dbReference type="ARBA" id="ARBA00015938"/>
    </source>
</evidence>
<feature type="active site" description="Proton donor" evidence="15">
    <location>
        <position position="299"/>
    </location>
</feature>
<feature type="binding site" evidence="16">
    <location>
        <begin position="260"/>
        <end position="265"/>
    </location>
    <ligand>
        <name>substrate</name>
    </ligand>
</feature>
<accession>S2X0N0</accession>
<organism evidence="19 20">
    <name type="scientific">Propionimicrobium lymphophilum ACS-093-V-SCH5</name>
    <dbReference type="NCBI Taxonomy" id="883161"/>
    <lineage>
        <taxon>Bacteria</taxon>
        <taxon>Bacillati</taxon>
        <taxon>Actinomycetota</taxon>
        <taxon>Actinomycetes</taxon>
        <taxon>Propionibacteriales</taxon>
        <taxon>Propionibacteriaceae</taxon>
        <taxon>Propionimicrobium</taxon>
    </lineage>
</organism>
<gene>
    <name evidence="19" type="ORF">HMPREF9306_00328</name>
</gene>
<dbReference type="InterPro" id="IPR006047">
    <property type="entry name" value="GH13_cat_dom"/>
</dbReference>
<dbReference type="PANTHER" id="PTHR43651:SF11">
    <property type="entry name" value="MALTO-OLIGOSYLTREHALOSE TREHALOHYDROLASE"/>
    <property type="match status" value="1"/>
</dbReference>
<dbReference type="NCBIfam" id="TIGR02402">
    <property type="entry name" value="trehalose_TreZ"/>
    <property type="match status" value="1"/>
</dbReference>
<keyword evidence="8" id="KW-0119">Carbohydrate metabolism</keyword>
<evidence type="ECO:0000256" key="11">
    <source>
        <dbReference type="ARBA" id="ARBA00033284"/>
    </source>
</evidence>
<dbReference type="PIRSF" id="PIRSF006337">
    <property type="entry name" value="Trehalose_TreZ"/>
    <property type="match status" value="1"/>
</dbReference>
<feature type="binding site" evidence="16">
    <location>
        <begin position="324"/>
        <end position="328"/>
    </location>
    <ligand>
        <name>substrate</name>
    </ligand>
</feature>
<keyword evidence="7 14" id="KW-0378">Hydrolase</keyword>
<keyword evidence="20" id="KW-1185">Reference proteome</keyword>
<evidence type="ECO:0000256" key="2">
    <source>
        <dbReference type="ARBA" id="ARBA00005199"/>
    </source>
</evidence>
<dbReference type="CDD" id="cd11325">
    <property type="entry name" value="AmyAc_GTHase"/>
    <property type="match status" value="1"/>
</dbReference>
<evidence type="ECO:0000256" key="8">
    <source>
        <dbReference type="ARBA" id="ARBA00023277"/>
    </source>
</evidence>
<evidence type="ECO:0000256" key="16">
    <source>
        <dbReference type="PIRSR" id="PIRSR006337-2"/>
    </source>
</evidence>
<dbReference type="Gene3D" id="3.20.20.80">
    <property type="entry name" value="Glycosidases"/>
    <property type="match status" value="1"/>
</dbReference>
<evidence type="ECO:0000313" key="20">
    <source>
        <dbReference type="Proteomes" id="UP000014417"/>
    </source>
</evidence>
<evidence type="ECO:0000259" key="18">
    <source>
        <dbReference type="SMART" id="SM00642"/>
    </source>
</evidence>
<dbReference type="InterPro" id="IPR013783">
    <property type="entry name" value="Ig-like_fold"/>
</dbReference>
<feature type="active site" description="Nucleophile" evidence="15">
    <location>
        <position position="262"/>
    </location>
</feature>
<dbReference type="Gene3D" id="1.10.10.760">
    <property type="entry name" value="E-set domains of sugar-utilizing enzymes"/>
    <property type="match status" value="1"/>
</dbReference>
<sequence>MVEIKLWAPSAKTAHAVIVDPLPQQLSGRLDQPLSDEALASCQRLEMHKSGENFTISLPADTNYLLSIDDGSPRPDPRSAAQPWGVHGPSRTFDAGAYRWRTPQASHNVLGDVIYELHIGTFTSEGTLDSAIERLGHLKNLGVKTIELMPVSPFPGKRGWGYDGVYWYGVQESYGGPEALQRFVDAAHAQDLAVCLDVVYNHFGPAGNYAPTFAPFFTKKHTTPWGDAINLDDEGCEGVRKFIVEAALRWLRDFRIDALRLDAVHALIDDSPVHILAELSEKVDELEAELGLKKTLIAESDMNQPRMVLPVADGGLGIDGQWDDDVHHALHSYLTGETFGYYIDFGAPETLAKALEQVFVHDGCYSTFRKQDWGAPVPETLSRKRFVISTQNHDQVGNRGQGDRPEERLPQGLQAASAAILLLSPFTPMLFQGQEWATKGRFQFFTDHDASLGKDVSEGRMEEFGAHGWEEIYGENPWVPDPQSPETFEASTLDWDESRRGRHAEMLQWYKELILLRGELTDEQIKCDWGNGWFRMKSGGLTVVVNSDGEPDLIDQKPSEILASWGEVSYDDGRLRLGKDSVAILN</sequence>
<evidence type="ECO:0000256" key="10">
    <source>
        <dbReference type="ARBA" id="ARBA00032057"/>
    </source>
</evidence>
<dbReference type="GO" id="GO:0005737">
    <property type="term" value="C:cytoplasm"/>
    <property type="evidence" value="ECO:0007669"/>
    <property type="project" value="UniProtKB-SubCell"/>
</dbReference>
<dbReference type="InterPro" id="IPR012768">
    <property type="entry name" value="Trehalose_TreZ"/>
</dbReference>
<dbReference type="Pfam" id="PF00128">
    <property type="entry name" value="Alpha-amylase"/>
    <property type="match status" value="1"/>
</dbReference>
<evidence type="ECO:0000256" key="1">
    <source>
        <dbReference type="ARBA" id="ARBA00004496"/>
    </source>
</evidence>
<evidence type="ECO:0000256" key="15">
    <source>
        <dbReference type="PIRSR" id="PIRSR006337-1"/>
    </source>
</evidence>
<dbReference type="STRING" id="883161.HMPREF9306_00328"/>
<evidence type="ECO:0000256" key="12">
    <source>
        <dbReference type="ARBA" id="ARBA00034013"/>
    </source>
</evidence>
<evidence type="ECO:0000256" key="4">
    <source>
        <dbReference type="ARBA" id="ARBA00012268"/>
    </source>
</evidence>
<comment type="catalytic activity">
    <reaction evidence="12 14">
        <text>hydrolysis of (1-&gt;4)-alpha-D-glucosidic linkage in 4-alpha-D-[(1-&gt;4)-alpha-D-glucanosyl]n trehalose to yield trehalose and (1-&gt;4)-alpha-D-glucan.</text>
        <dbReference type="EC" id="3.2.1.141"/>
    </reaction>
</comment>
<evidence type="ECO:0000256" key="17">
    <source>
        <dbReference type="PIRSR" id="PIRSR006337-3"/>
    </source>
</evidence>
<evidence type="ECO:0000256" key="6">
    <source>
        <dbReference type="ARBA" id="ARBA00022490"/>
    </source>
</evidence>
<dbReference type="SUPFAM" id="SSF51445">
    <property type="entry name" value="(Trans)glycosidases"/>
    <property type="match status" value="1"/>
</dbReference>